<keyword evidence="3" id="KW-1185">Reference proteome</keyword>
<dbReference type="InterPro" id="IPR031616">
    <property type="entry name" value="BsrE-like"/>
</dbReference>
<dbReference type="EMBL" id="JBHSEF010000016">
    <property type="protein sequence ID" value="MFC4354713.1"/>
    <property type="molecule type" value="Genomic_DNA"/>
</dbReference>
<dbReference type="Pfam" id="PF16935">
    <property type="entry name" value="Hol_Tox"/>
    <property type="match status" value="1"/>
</dbReference>
<accession>A0ABV8UTS0</accession>
<protein>
    <submittedName>
        <fullName evidence="2">Holin-like toxin</fullName>
    </submittedName>
</protein>
<keyword evidence="1" id="KW-1133">Transmembrane helix</keyword>
<gene>
    <name evidence="2" type="ORF">ACFO0S_06525</name>
</gene>
<dbReference type="RefSeq" id="WP_239584934.1">
    <property type="nucleotide sequence ID" value="NZ_JBHSEF010000016.1"/>
</dbReference>
<organism evidence="2 3">
    <name type="scientific">Chryseomicrobium palamuruense</name>
    <dbReference type="NCBI Taxonomy" id="682973"/>
    <lineage>
        <taxon>Bacteria</taxon>
        <taxon>Bacillati</taxon>
        <taxon>Bacillota</taxon>
        <taxon>Bacilli</taxon>
        <taxon>Bacillales</taxon>
        <taxon>Caryophanaceae</taxon>
        <taxon>Chryseomicrobium</taxon>
    </lineage>
</organism>
<dbReference type="Proteomes" id="UP001595733">
    <property type="component" value="Unassembled WGS sequence"/>
</dbReference>
<reference evidence="3" key="1">
    <citation type="journal article" date="2019" name="Int. J. Syst. Evol. Microbiol.">
        <title>The Global Catalogue of Microorganisms (GCM) 10K type strain sequencing project: providing services to taxonomists for standard genome sequencing and annotation.</title>
        <authorList>
            <consortium name="The Broad Institute Genomics Platform"/>
            <consortium name="The Broad Institute Genome Sequencing Center for Infectious Disease"/>
            <person name="Wu L."/>
            <person name="Ma J."/>
        </authorList>
    </citation>
    <scope>NUCLEOTIDE SEQUENCE [LARGE SCALE GENOMIC DNA]</scope>
    <source>
        <strain evidence="3">CCUG 50353</strain>
    </source>
</reference>
<evidence type="ECO:0000256" key="1">
    <source>
        <dbReference type="SAM" id="Phobius"/>
    </source>
</evidence>
<feature type="transmembrane region" description="Helical" evidence="1">
    <location>
        <begin position="6"/>
        <end position="27"/>
    </location>
</feature>
<sequence>MTFFEGITLMIGFGTLIVSILALSYSFTQKK</sequence>
<name>A0ABV8UTS0_9BACL</name>
<evidence type="ECO:0000313" key="2">
    <source>
        <dbReference type="EMBL" id="MFC4354713.1"/>
    </source>
</evidence>
<evidence type="ECO:0000313" key="3">
    <source>
        <dbReference type="Proteomes" id="UP001595733"/>
    </source>
</evidence>
<proteinExistence type="predicted"/>
<keyword evidence="1" id="KW-0472">Membrane</keyword>
<keyword evidence="1" id="KW-0812">Transmembrane</keyword>
<comment type="caution">
    <text evidence="2">The sequence shown here is derived from an EMBL/GenBank/DDBJ whole genome shotgun (WGS) entry which is preliminary data.</text>
</comment>